<proteinExistence type="predicted"/>
<sequence length="92" mass="10314">MDSVTPYTPVLQMISCCLAQARAGWNGPDDMRGLGMDSIHFAPTVVSKSLCWRWTLHCTNESLPLLPQQLDILHTTLQPGMGKRQEQTFPED</sequence>
<dbReference type="Proteomes" id="UP000075230">
    <property type="component" value="Unassembled WGS sequence"/>
</dbReference>
<evidence type="ECO:0000313" key="1">
    <source>
        <dbReference type="EMBL" id="GAT29692.1"/>
    </source>
</evidence>
<gene>
    <name evidence="1" type="ORF">RIB2604_03100250</name>
</gene>
<accession>A0A146FXH8</accession>
<organism evidence="1 2">
    <name type="scientific">Aspergillus kawachii</name>
    <name type="common">White koji mold</name>
    <name type="synonym">Aspergillus awamori var. kawachi</name>
    <dbReference type="NCBI Taxonomy" id="1069201"/>
    <lineage>
        <taxon>Eukaryota</taxon>
        <taxon>Fungi</taxon>
        <taxon>Dikarya</taxon>
        <taxon>Ascomycota</taxon>
        <taxon>Pezizomycotina</taxon>
        <taxon>Eurotiomycetes</taxon>
        <taxon>Eurotiomycetidae</taxon>
        <taxon>Eurotiales</taxon>
        <taxon>Aspergillaceae</taxon>
        <taxon>Aspergillus</taxon>
        <taxon>Aspergillus subgen. Circumdati</taxon>
    </lineage>
</organism>
<evidence type="ECO:0000313" key="2">
    <source>
        <dbReference type="Proteomes" id="UP000075230"/>
    </source>
</evidence>
<protein>
    <submittedName>
        <fullName evidence="1">Malate synthase AcuE</fullName>
    </submittedName>
</protein>
<dbReference type="AlphaFoldDB" id="A0A146FXH8"/>
<reference evidence="2" key="2">
    <citation type="submission" date="2016-02" db="EMBL/GenBank/DDBJ databases">
        <title>Genome sequencing of Aspergillus luchuensis NBRC 4314.</title>
        <authorList>
            <person name="Yamada O."/>
        </authorList>
    </citation>
    <scope>NUCLEOTIDE SEQUENCE [LARGE SCALE GENOMIC DNA]</scope>
    <source>
        <strain evidence="2">RIB 2604</strain>
    </source>
</reference>
<name>A0A146FXH8_ASPKA</name>
<comment type="caution">
    <text evidence="1">The sequence shown here is derived from an EMBL/GenBank/DDBJ whole genome shotgun (WGS) entry which is preliminary data.</text>
</comment>
<dbReference type="EMBL" id="BCWF01000030">
    <property type="protein sequence ID" value="GAT29692.1"/>
    <property type="molecule type" value="Genomic_DNA"/>
</dbReference>
<reference evidence="1 2" key="1">
    <citation type="journal article" date="2016" name="DNA Res.">
        <title>Genome sequence of Aspergillus luchuensis NBRC 4314.</title>
        <authorList>
            <person name="Yamada O."/>
            <person name="Machida M."/>
            <person name="Hosoyama A."/>
            <person name="Goto M."/>
            <person name="Takahashi T."/>
            <person name="Futagami T."/>
            <person name="Yamagata Y."/>
            <person name="Takeuchi M."/>
            <person name="Kobayashi T."/>
            <person name="Koike H."/>
            <person name="Abe K."/>
            <person name="Asai K."/>
            <person name="Arita M."/>
            <person name="Fujita N."/>
            <person name="Fukuda K."/>
            <person name="Higa K."/>
            <person name="Horikawa H."/>
            <person name="Ishikawa T."/>
            <person name="Jinno K."/>
            <person name="Kato Y."/>
            <person name="Kirimura K."/>
            <person name="Mizutani O."/>
            <person name="Nakasone K."/>
            <person name="Sano M."/>
            <person name="Shiraishi Y."/>
            <person name="Tsukahara M."/>
            <person name="Gomi K."/>
        </authorList>
    </citation>
    <scope>NUCLEOTIDE SEQUENCE [LARGE SCALE GENOMIC DNA]</scope>
    <source>
        <strain evidence="1 2">RIB 2604</strain>
    </source>
</reference>